<evidence type="ECO:0000313" key="3">
    <source>
        <dbReference type="Proteomes" id="UP000784294"/>
    </source>
</evidence>
<evidence type="ECO:0000256" key="1">
    <source>
        <dbReference type="SAM" id="MobiDB-lite"/>
    </source>
</evidence>
<dbReference type="EMBL" id="CAAALY010031311">
    <property type="protein sequence ID" value="VEL17150.1"/>
    <property type="molecule type" value="Genomic_DNA"/>
</dbReference>
<protein>
    <submittedName>
        <fullName evidence="2">Uncharacterized protein</fullName>
    </submittedName>
</protein>
<organism evidence="2 3">
    <name type="scientific">Protopolystoma xenopodis</name>
    <dbReference type="NCBI Taxonomy" id="117903"/>
    <lineage>
        <taxon>Eukaryota</taxon>
        <taxon>Metazoa</taxon>
        <taxon>Spiralia</taxon>
        <taxon>Lophotrochozoa</taxon>
        <taxon>Platyhelminthes</taxon>
        <taxon>Monogenea</taxon>
        <taxon>Polyopisthocotylea</taxon>
        <taxon>Polystomatidea</taxon>
        <taxon>Polystomatidae</taxon>
        <taxon>Protopolystoma</taxon>
    </lineage>
</organism>
<dbReference type="Proteomes" id="UP000784294">
    <property type="component" value="Unassembled WGS sequence"/>
</dbReference>
<accession>A0A448WPR3</accession>
<name>A0A448WPR3_9PLAT</name>
<dbReference type="AlphaFoldDB" id="A0A448WPR3"/>
<reference evidence="2" key="1">
    <citation type="submission" date="2018-11" db="EMBL/GenBank/DDBJ databases">
        <authorList>
            <consortium name="Pathogen Informatics"/>
        </authorList>
    </citation>
    <scope>NUCLEOTIDE SEQUENCE</scope>
</reference>
<proteinExistence type="predicted"/>
<feature type="compositionally biased region" description="Low complexity" evidence="1">
    <location>
        <begin position="131"/>
        <end position="140"/>
    </location>
</feature>
<sequence length="140" mass="15154">MIGTVLRDSRQAELLKCNLFTHSEGQQGAWVGSRRKCSWVVPSARTGTRNGPKHLIVARPEAKRARGRGAVKIGSTETEWRLESDITCALTMSRTTATFVSAMADLSLPDAAFLRQPIRSATPDSQPPSQPASQPANQPA</sequence>
<gene>
    <name evidence="2" type="ORF">PXEA_LOCUS10590</name>
</gene>
<comment type="caution">
    <text evidence="2">The sequence shown here is derived from an EMBL/GenBank/DDBJ whole genome shotgun (WGS) entry which is preliminary data.</text>
</comment>
<feature type="region of interest" description="Disordered" evidence="1">
    <location>
        <begin position="115"/>
        <end position="140"/>
    </location>
</feature>
<evidence type="ECO:0000313" key="2">
    <source>
        <dbReference type="EMBL" id="VEL17150.1"/>
    </source>
</evidence>
<keyword evidence="3" id="KW-1185">Reference proteome</keyword>